<gene>
    <name evidence="4" type="ORF">B9G98_01463</name>
</gene>
<dbReference type="Pfam" id="PF00005">
    <property type="entry name" value="ABC_tran"/>
    <property type="match status" value="1"/>
</dbReference>
<dbReference type="EMBL" id="NDIQ01000001">
    <property type="protein sequence ID" value="PRT53843.1"/>
    <property type="molecule type" value="Genomic_DNA"/>
</dbReference>
<evidence type="ECO:0000256" key="2">
    <source>
        <dbReference type="ARBA" id="ARBA00022840"/>
    </source>
</evidence>
<dbReference type="Proteomes" id="UP000238350">
    <property type="component" value="Unassembled WGS sequence"/>
</dbReference>
<accession>A0A2T0FFR6</accession>
<dbReference type="InterPro" id="IPR027417">
    <property type="entry name" value="P-loop_NTPase"/>
</dbReference>
<keyword evidence="1" id="KW-0547">Nucleotide-binding</keyword>
<dbReference type="RefSeq" id="XP_024663789.1">
    <property type="nucleotide sequence ID" value="XM_024808021.1"/>
</dbReference>
<dbReference type="PANTHER" id="PTHR43158">
    <property type="entry name" value="SKFA PEPTIDE EXPORT ATP-BINDING PROTEIN SKFE"/>
    <property type="match status" value="1"/>
</dbReference>
<dbReference type="SUPFAM" id="SSF52540">
    <property type="entry name" value="P-loop containing nucleoside triphosphate hydrolases"/>
    <property type="match status" value="1"/>
</dbReference>
<dbReference type="GO" id="GO:0005524">
    <property type="term" value="F:ATP binding"/>
    <property type="evidence" value="ECO:0007669"/>
    <property type="project" value="UniProtKB-KW"/>
</dbReference>
<evidence type="ECO:0000259" key="3">
    <source>
        <dbReference type="PROSITE" id="PS50893"/>
    </source>
</evidence>
<evidence type="ECO:0000256" key="1">
    <source>
        <dbReference type="ARBA" id="ARBA00022741"/>
    </source>
</evidence>
<evidence type="ECO:0000313" key="5">
    <source>
        <dbReference type="Proteomes" id="UP000238350"/>
    </source>
</evidence>
<dbReference type="OrthoDB" id="6512918at2759"/>
<dbReference type="PROSITE" id="PS50893">
    <property type="entry name" value="ABC_TRANSPORTER_2"/>
    <property type="match status" value="1"/>
</dbReference>
<keyword evidence="5" id="KW-1185">Reference proteome</keyword>
<dbReference type="CDD" id="cd00267">
    <property type="entry name" value="ABC_ATPase"/>
    <property type="match status" value="1"/>
</dbReference>
<dbReference type="GeneID" id="36515212"/>
<dbReference type="Gene3D" id="3.40.50.300">
    <property type="entry name" value="P-loop containing nucleotide triphosphate hydrolases"/>
    <property type="match status" value="1"/>
</dbReference>
<protein>
    <submittedName>
        <fullName evidence="4">Putative ABC transporter ATP-binding protein C20G4.01</fullName>
    </submittedName>
</protein>
<name>A0A2T0FFR6_9ASCO</name>
<dbReference type="PANTHER" id="PTHR43158:SF2">
    <property type="entry name" value="SKFA PEPTIDE EXPORT ATP-BINDING PROTEIN SKFE"/>
    <property type="match status" value="1"/>
</dbReference>
<dbReference type="InterPro" id="IPR003593">
    <property type="entry name" value="AAA+_ATPase"/>
</dbReference>
<comment type="caution">
    <text evidence="4">The sequence shown here is derived from an EMBL/GenBank/DDBJ whole genome shotgun (WGS) entry which is preliminary data.</text>
</comment>
<proteinExistence type="predicted"/>
<feature type="domain" description="ABC transporter" evidence="3">
    <location>
        <begin position="2"/>
        <end position="227"/>
    </location>
</feature>
<dbReference type="InterPro" id="IPR003439">
    <property type="entry name" value="ABC_transporter-like_ATP-bd"/>
</dbReference>
<reference evidence="4 5" key="1">
    <citation type="submission" date="2017-04" db="EMBL/GenBank/DDBJ databases">
        <title>Genome sequencing of [Candida] sorbophila.</title>
        <authorList>
            <person name="Ahn J.O."/>
        </authorList>
    </citation>
    <scope>NUCLEOTIDE SEQUENCE [LARGE SCALE GENOMIC DNA]</scope>
    <source>
        <strain evidence="4 5">DS02</strain>
    </source>
</reference>
<dbReference type="AlphaFoldDB" id="A0A2T0FFR6"/>
<sequence>MIETDGLFYVFGDGTVGLQDISLNLPTGSRTLLIGANGAGKSTLLRILAGKTLAKLGKTTVDGRDPFRDGLQNATYLGTEWASNPTVRRDVPVTLLIASVGGDAYPERRDELVDILDIDLTWRMNAVSDGERRRVQLCMGLLRPWTSLFLDEVTVDLDVLVRHRLLEFLKTETETRHCQIVYATHIFDGLMGWPSHIVHMHLGQALEAATTEAVLKKYQNSGPNSRLLQVALQWLQEDLTRRGQRQKRTWEEVRGTVDEGLDHSEKFDKYFKLTRGRE</sequence>
<organism evidence="4 5">
    <name type="scientific">Wickerhamiella sorbophila</name>
    <dbReference type="NCBI Taxonomy" id="45607"/>
    <lineage>
        <taxon>Eukaryota</taxon>
        <taxon>Fungi</taxon>
        <taxon>Dikarya</taxon>
        <taxon>Ascomycota</taxon>
        <taxon>Saccharomycotina</taxon>
        <taxon>Dipodascomycetes</taxon>
        <taxon>Dipodascales</taxon>
        <taxon>Trichomonascaceae</taxon>
        <taxon>Wickerhamiella</taxon>
    </lineage>
</organism>
<dbReference type="GO" id="GO:0016887">
    <property type="term" value="F:ATP hydrolysis activity"/>
    <property type="evidence" value="ECO:0007669"/>
    <property type="project" value="InterPro"/>
</dbReference>
<evidence type="ECO:0000313" key="4">
    <source>
        <dbReference type="EMBL" id="PRT53843.1"/>
    </source>
</evidence>
<keyword evidence="2 4" id="KW-0067">ATP-binding</keyword>
<dbReference type="SMART" id="SM00382">
    <property type="entry name" value="AAA"/>
    <property type="match status" value="1"/>
</dbReference>